<evidence type="ECO:0000313" key="2">
    <source>
        <dbReference type="EMBL" id="CAD2222072.1"/>
    </source>
</evidence>
<protein>
    <submittedName>
        <fullName evidence="2">Uncharacterized protein</fullName>
    </submittedName>
</protein>
<dbReference type="Proteomes" id="UP000515908">
    <property type="component" value="Chromosome 24"/>
</dbReference>
<feature type="compositionally biased region" description="Basic and acidic residues" evidence="1">
    <location>
        <begin position="68"/>
        <end position="82"/>
    </location>
</feature>
<dbReference type="VEuPathDB" id="TriTrypDB:ADEAN_000961100"/>
<keyword evidence="3" id="KW-1185">Reference proteome</keyword>
<evidence type="ECO:0000313" key="3">
    <source>
        <dbReference type="Proteomes" id="UP000515908"/>
    </source>
</evidence>
<proteinExistence type="predicted"/>
<reference evidence="2 3" key="1">
    <citation type="submission" date="2020-08" db="EMBL/GenBank/DDBJ databases">
        <authorList>
            <person name="Newling K."/>
            <person name="Davey J."/>
            <person name="Forrester S."/>
        </authorList>
    </citation>
    <scope>NUCLEOTIDE SEQUENCE [LARGE SCALE GENOMIC DNA]</scope>
    <source>
        <strain evidence="3">Crithidia deanei Carvalho (ATCC PRA-265)</strain>
    </source>
</reference>
<name>A0A7G2CUV8_9TRYP</name>
<gene>
    <name evidence="2" type="ORF">ADEAN_000961100</name>
</gene>
<feature type="compositionally biased region" description="Basic residues" evidence="1">
    <location>
        <begin position="284"/>
        <end position="321"/>
    </location>
</feature>
<sequence>MSQEDAKSESEDSVQLPEIPAYHPPPPAHSNNYNHPPNHEYRASRYEQFHATHGGPPPPPSERRRRSPPREEKEEEPLGKGNDARLVLHIDIGPQADRIAPVALQAYLFGALDTAQERRAVAMPKVNPPSATVTVYHRAVAEKLVERTNGRRFGEVARLEVRLVEESQVERARTVIDWTGHVRLRLSMGSDGLGVSDREVWALLDSIQERGEPRYYNDYERSGFSVLFSVTSPRMAEKALTLLSGQWLGNSVTRVSVEDLGRLRRRSPADRHTRRRYEDDDRRSHRRHRSYSYSRSRSRSRSPRGHHSHRHRDRSRSPHRR</sequence>
<evidence type="ECO:0000256" key="1">
    <source>
        <dbReference type="SAM" id="MobiDB-lite"/>
    </source>
</evidence>
<dbReference type="EMBL" id="LR877168">
    <property type="protein sequence ID" value="CAD2222072.1"/>
    <property type="molecule type" value="Genomic_DNA"/>
</dbReference>
<feature type="compositionally biased region" description="Basic and acidic residues" evidence="1">
    <location>
        <begin position="1"/>
        <end position="10"/>
    </location>
</feature>
<accession>A0A7G2CUV8</accession>
<organism evidence="2 3">
    <name type="scientific">Angomonas deanei</name>
    <dbReference type="NCBI Taxonomy" id="59799"/>
    <lineage>
        <taxon>Eukaryota</taxon>
        <taxon>Discoba</taxon>
        <taxon>Euglenozoa</taxon>
        <taxon>Kinetoplastea</taxon>
        <taxon>Metakinetoplastina</taxon>
        <taxon>Trypanosomatida</taxon>
        <taxon>Trypanosomatidae</taxon>
        <taxon>Strigomonadinae</taxon>
        <taxon>Angomonas</taxon>
    </lineage>
</organism>
<feature type="region of interest" description="Disordered" evidence="1">
    <location>
        <begin position="266"/>
        <end position="321"/>
    </location>
</feature>
<feature type="compositionally biased region" description="Basic and acidic residues" evidence="1">
    <location>
        <begin position="266"/>
        <end position="283"/>
    </location>
</feature>
<feature type="region of interest" description="Disordered" evidence="1">
    <location>
        <begin position="1"/>
        <end position="82"/>
    </location>
</feature>
<feature type="compositionally biased region" description="Basic and acidic residues" evidence="1">
    <location>
        <begin position="37"/>
        <end position="50"/>
    </location>
</feature>
<dbReference type="AlphaFoldDB" id="A0A7G2CUV8"/>